<dbReference type="Proteomes" id="UP000191931">
    <property type="component" value="Unassembled WGS sequence"/>
</dbReference>
<dbReference type="SUPFAM" id="SSF46955">
    <property type="entry name" value="Putative DNA-binding domain"/>
    <property type="match status" value="1"/>
</dbReference>
<organism evidence="3 4">
    <name type="scientific">Desulfamplus magnetovallimortis</name>
    <dbReference type="NCBI Taxonomy" id="1246637"/>
    <lineage>
        <taxon>Bacteria</taxon>
        <taxon>Pseudomonadati</taxon>
        <taxon>Thermodesulfobacteriota</taxon>
        <taxon>Desulfobacteria</taxon>
        <taxon>Desulfobacterales</taxon>
        <taxon>Desulfobacteraceae</taxon>
        <taxon>Desulfamplus</taxon>
    </lineage>
</organism>
<dbReference type="AlphaFoldDB" id="A0A1W1H5X0"/>
<keyword evidence="4" id="KW-1185">Reference proteome</keyword>
<feature type="domain" description="Helix-turn-helix" evidence="2">
    <location>
        <begin position="34"/>
        <end position="84"/>
    </location>
</feature>
<dbReference type="Pfam" id="PF12728">
    <property type="entry name" value="HTH_17"/>
    <property type="match status" value="1"/>
</dbReference>
<feature type="region of interest" description="Disordered" evidence="1">
    <location>
        <begin position="1"/>
        <end position="23"/>
    </location>
</feature>
<evidence type="ECO:0000256" key="1">
    <source>
        <dbReference type="SAM" id="MobiDB-lite"/>
    </source>
</evidence>
<dbReference type="InterPro" id="IPR009061">
    <property type="entry name" value="DNA-bd_dom_put_sf"/>
</dbReference>
<protein>
    <recommendedName>
        <fullName evidence="2">Helix-turn-helix domain-containing protein</fullName>
    </recommendedName>
</protein>
<dbReference type="InterPro" id="IPR041657">
    <property type="entry name" value="HTH_17"/>
</dbReference>
<reference evidence="3 4" key="1">
    <citation type="submission" date="2017-03" db="EMBL/GenBank/DDBJ databases">
        <authorList>
            <person name="Afonso C.L."/>
            <person name="Miller P.J."/>
            <person name="Scott M.A."/>
            <person name="Spackman E."/>
            <person name="Goraichik I."/>
            <person name="Dimitrov K.M."/>
            <person name="Suarez D.L."/>
            <person name="Swayne D.E."/>
        </authorList>
    </citation>
    <scope>NUCLEOTIDE SEQUENCE [LARGE SCALE GENOMIC DNA]</scope>
    <source>
        <strain evidence="3">PRJEB14757</strain>
    </source>
</reference>
<accession>A0A1W1H5X0</accession>
<dbReference type="EMBL" id="FWEV01000019">
    <property type="protein sequence ID" value="SLM27836.1"/>
    <property type="molecule type" value="Genomic_DNA"/>
</dbReference>
<sequence length="90" mass="10300">MTENLTPCTDFSGNPTEEITGNLTEETINIKTPWFTLEEAAAYLKLNPRTLKNYVSRGLLPVCVTKTTNTKRFHRDDLDKWLTDGRQNPL</sequence>
<evidence type="ECO:0000313" key="3">
    <source>
        <dbReference type="EMBL" id="SLM27836.1"/>
    </source>
</evidence>
<proteinExistence type="predicted"/>
<gene>
    <name evidence="3" type="ORF">MTBBW1_1150009</name>
</gene>
<dbReference type="RefSeq" id="WP_080804284.1">
    <property type="nucleotide sequence ID" value="NZ_LT828546.1"/>
</dbReference>
<evidence type="ECO:0000259" key="2">
    <source>
        <dbReference type="Pfam" id="PF12728"/>
    </source>
</evidence>
<dbReference type="Gene3D" id="1.10.1660.10">
    <property type="match status" value="1"/>
</dbReference>
<dbReference type="STRING" id="1246637.MTBBW1_1150009"/>
<evidence type="ECO:0000313" key="4">
    <source>
        <dbReference type="Proteomes" id="UP000191931"/>
    </source>
</evidence>
<dbReference type="OrthoDB" id="9800023at2"/>
<name>A0A1W1H5X0_9BACT</name>